<name>A0A6J7ZHI5_PLARU</name>
<keyword evidence="2" id="KW-1185">Reference proteome</keyword>
<gene>
    <name evidence="1" type="ORF">PLAN_120208</name>
</gene>
<protein>
    <submittedName>
        <fullName evidence="1">Uncharacterized protein</fullName>
    </submittedName>
</protein>
<dbReference type="Proteomes" id="UP000196521">
    <property type="component" value="Unassembled WGS sequence"/>
</dbReference>
<reference evidence="1" key="1">
    <citation type="submission" date="2020-05" db="EMBL/GenBank/DDBJ databases">
        <authorList>
            <consortium name="Genoscope - CEA"/>
            <person name="William W."/>
        </authorList>
    </citation>
    <scope>NUCLEOTIDE SEQUENCE [LARGE SCALE GENOMIC DNA]</scope>
    <source>
        <strain evidence="1">PCC 7821</strain>
    </source>
</reference>
<evidence type="ECO:0000313" key="1">
    <source>
        <dbReference type="EMBL" id="CAC5340994.1"/>
    </source>
</evidence>
<dbReference type="AlphaFoldDB" id="A0A6J7ZHI5"/>
<sequence length="54" mass="6293">MFSLLLVGWFTIHKLTLKSQVISTKLVHNKLLFNPEDKMNKFYLNQKSSNIING</sequence>
<comment type="caution">
    <text evidence="1">The sequence shown here is derived from an EMBL/GenBank/DDBJ whole genome shotgun (WGS) entry which is preliminary data.</text>
</comment>
<accession>A0A6J7ZHI5</accession>
<organism evidence="1 2">
    <name type="scientific">Planktothrix rubescens CCAP 1459/22</name>
    <dbReference type="NCBI Taxonomy" id="329571"/>
    <lineage>
        <taxon>Bacteria</taxon>
        <taxon>Bacillati</taxon>
        <taxon>Cyanobacteriota</taxon>
        <taxon>Cyanophyceae</taxon>
        <taxon>Oscillatoriophycideae</taxon>
        <taxon>Oscillatoriales</taxon>
        <taxon>Microcoleaceae</taxon>
        <taxon>Planktothrix</taxon>
    </lineage>
</organism>
<dbReference type="EMBL" id="CZCZ02000007">
    <property type="protein sequence ID" value="CAC5340994.1"/>
    <property type="molecule type" value="Genomic_DNA"/>
</dbReference>
<proteinExistence type="predicted"/>
<evidence type="ECO:0000313" key="2">
    <source>
        <dbReference type="Proteomes" id="UP000196521"/>
    </source>
</evidence>